<reference evidence="11 12" key="1">
    <citation type="submission" date="2019-10" db="EMBL/GenBank/DDBJ databases">
        <authorList>
            <person name="Palmer J.M."/>
        </authorList>
    </citation>
    <scope>NUCLEOTIDE SEQUENCE [LARGE SCALE GENOMIC DNA]</scope>
    <source>
        <strain evidence="11 12">TWF694</strain>
    </source>
</reference>
<keyword evidence="5" id="KW-0136">Cellulose degradation</keyword>
<evidence type="ECO:0000313" key="11">
    <source>
        <dbReference type="EMBL" id="KAK6540504.1"/>
    </source>
</evidence>
<dbReference type="EMBL" id="JAVHJO010000005">
    <property type="protein sequence ID" value="KAK6540504.1"/>
    <property type="molecule type" value="Genomic_DNA"/>
</dbReference>
<dbReference type="EC" id="3.2.1.4" evidence="3"/>
<keyword evidence="7" id="KW-0326">Glycosidase</keyword>
<feature type="domain" description="Glycosyl hydrolases family 45 active site" evidence="10">
    <location>
        <begin position="31"/>
        <end position="229"/>
    </location>
</feature>
<keyword evidence="12" id="KW-1185">Reference proteome</keyword>
<dbReference type="SUPFAM" id="SSF50685">
    <property type="entry name" value="Barwin-like endoglucanases"/>
    <property type="match status" value="1"/>
</dbReference>
<dbReference type="AlphaFoldDB" id="A0AAV9XEH5"/>
<evidence type="ECO:0000256" key="9">
    <source>
        <dbReference type="SAM" id="SignalP"/>
    </source>
</evidence>
<sequence length="278" mass="29763">MLSPRLSVAAVLLVAHSALAASSVNSTSGTGATSFYWDCCKASCSWTAHGSFVGNPVQVCNINGTKISDYTLGTGCNDGDSFSCLDQIPWAVNDTFSYGFVGAEIDGFLESTWCCGCYEFVFTNGPVQGKRMVVQASNTNYDAHGYSQFNLGIPGGYDYASGCATEFGASPIFGKQNNGVLTRDQCDYLPDSLKPGCQWRFDWFLNANKPNVTWKRVPCPTELTDITGCIRSDEAEFIAKAQTNDTTSPPPSAASIVGSQSVQYTFAFAALISIFVAL</sequence>
<dbReference type="GO" id="GO:0030245">
    <property type="term" value="P:cellulose catabolic process"/>
    <property type="evidence" value="ECO:0007669"/>
    <property type="project" value="UniProtKB-KW"/>
</dbReference>
<name>A0AAV9XEH5_9PEZI</name>
<dbReference type="Proteomes" id="UP001365542">
    <property type="component" value="Unassembled WGS sequence"/>
</dbReference>
<evidence type="ECO:0000256" key="2">
    <source>
        <dbReference type="ARBA" id="ARBA00007793"/>
    </source>
</evidence>
<gene>
    <name evidence="11" type="ORF">TWF694_009294</name>
</gene>
<evidence type="ECO:0000259" key="10">
    <source>
        <dbReference type="Pfam" id="PF02015"/>
    </source>
</evidence>
<comment type="caution">
    <text evidence="11">The sequence shown here is derived from an EMBL/GenBank/DDBJ whole genome shotgun (WGS) entry which is preliminary data.</text>
</comment>
<evidence type="ECO:0000256" key="1">
    <source>
        <dbReference type="ARBA" id="ARBA00000966"/>
    </source>
</evidence>
<keyword evidence="6" id="KW-0119">Carbohydrate metabolism</keyword>
<dbReference type="InterPro" id="IPR000334">
    <property type="entry name" value="Glyco_hydro_45"/>
</dbReference>
<organism evidence="11 12">
    <name type="scientific">Orbilia ellipsospora</name>
    <dbReference type="NCBI Taxonomy" id="2528407"/>
    <lineage>
        <taxon>Eukaryota</taxon>
        <taxon>Fungi</taxon>
        <taxon>Dikarya</taxon>
        <taxon>Ascomycota</taxon>
        <taxon>Pezizomycotina</taxon>
        <taxon>Orbiliomycetes</taxon>
        <taxon>Orbiliales</taxon>
        <taxon>Orbiliaceae</taxon>
        <taxon>Orbilia</taxon>
    </lineage>
</organism>
<dbReference type="PANTHER" id="PTHR39730">
    <property type="entry name" value="ENDOGLUCANASE 1"/>
    <property type="match status" value="1"/>
</dbReference>
<evidence type="ECO:0000256" key="4">
    <source>
        <dbReference type="ARBA" id="ARBA00022801"/>
    </source>
</evidence>
<dbReference type="Gene3D" id="2.40.40.10">
    <property type="entry name" value="RlpA-like domain"/>
    <property type="match status" value="1"/>
</dbReference>
<feature type="signal peptide" evidence="9">
    <location>
        <begin position="1"/>
        <end position="20"/>
    </location>
</feature>
<accession>A0AAV9XEH5</accession>
<evidence type="ECO:0000313" key="12">
    <source>
        <dbReference type="Proteomes" id="UP001365542"/>
    </source>
</evidence>
<comment type="catalytic activity">
    <reaction evidence="1">
        <text>Endohydrolysis of (1-&gt;4)-beta-D-glucosidic linkages in cellulose, lichenin and cereal beta-D-glucans.</text>
        <dbReference type="EC" id="3.2.1.4"/>
    </reaction>
</comment>
<keyword evidence="4" id="KW-0378">Hydrolase</keyword>
<dbReference type="PANTHER" id="PTHR39730:SF1">
    <property type="entry name" value="ENDOGLUCANASE 1"/>
    <property type="match status" value="1"/>
</dbReference>
<keyword evidence="8" id="KW-0624">Polysaccharide degradation</keyword>
<comment type="similarity">
    <text evidence="2">Belongs to the glycosyl hydrolase 45 (cellulase K) family.</text>
</comment>
<evidence type="ECO:0000256" key="5">
    <source>
        <dbReference type="ARBA" id="ARBA00023001"/>
    </source>
</evidence>
<feature type="chain" id="PRO_5044024296" description="cellulase" evidence="9">
    <location>
        <begin position="21"/>
        <end position="278"/>
    </location>
</feature>
<dbReference type="Pfam" id="PF02015">
    <property type="entry name" value="Glyco_hydro_45"/>
    <property type="match status" value="1"/>
</dbReference>
<evidence type="ECO:0000256" key="3">
    <source>
        <dbReference type="ARBA" id="ARBA00012601"/>
    </source>
</evidence>
<protein>
    <recommendedName>
        <fullName evidence="3">cellulase</fullName>
        <ecNumber evidence="3">3.2.1.4</ecNumber>
    </recommendedName>
</protein>
<dbReference type="InterPro" id="IPR052288">
    <property type="entry name" value="GH45_Enzymes"/>
</dbReference>
<dbReference type="InterPro" id="IPR036908">
    <property type="entry name" value="RlpA-like_sf"/>
</dbReference>
<dbReference type="GO" id="GO:0008810">
    <property type="term" value="F:cellulase activity"/>
    <property type="evidence" value="ECO:0007669"/>
    <property type="project" value="UniProtKB-EC"/>
</dbReference>
<proteinExistence type="inferred from homology"/>
<keyword evidence="9" id="KW-0732">Signal</keyword>
<evidence type="ECO:0000256" key="6">
    <source>
        <dbReference type="ARBA" id="ARBA00023277"/>
    </source>
</evidence>
<evidence type="ECO:0000256" key="7">
    <source>
        <dbReference type="ARBA" id="ARBA00023295"/>
    </source>
</evidence>
<evidence type="ECO:0000256" key="8">
    <source>
        <dbReference type="ARBA" id="ARBA00023326"/>
    </source>
</evidence>